<name>A0A0B0PDL2_GOSAR</name>
<organism evidence="1 2">
    <name type="scientific">Gossypium arboreum</name>
    <name type="common">Tree cotton</name>
    <name type="synonym">Gossypium nanking</name>
    <dbReference type="NCBI Taxonomy" id="29729"/>
    <lineage>
        <taxon>Eukaryota</taxon>
        <taxon>Viridiplantae</taxon>
        <taxon>Streptophyta</taxon>
        <taxon>Embryophyta</taxon>
        <taxon>Tracheophyta</taxon>
        <taxon>Spermatophyta</taxon>
        <taxon>Magnoliopsida</taxon>
        <taxon>eudicotyledons</taxon>
        <taxon>Gunneridae</taxon>
        <taxon>Pentapetalae</taxon>
        <taxon>rosids</taxon>
        <taxon>malvids</taxon>
        <taxon>Malvales</taxon>
        <taxon>Malvaceae</taxon>
        <taxon>Malvoideae</taxon>
        <taxon>Gossypium</taxon>
    </lineage>
</organism>
<reference evidence="2" key="1">
    <citation type="submission" date="2014-09" db="EMBL/GenBank/DDBJ databases">
        <authorList>
            <person name="Mudge J."/>
            <person name="Ramaraj T."/>
            <person name="Lindquist I.E."/>
            <person name="Bharti A.K."/>
            <person name="Sundararajan A."/>
            <person name="Cameron C.T."/>
            <person name="Woodward J.E."/>
            <person name="May G.D."/>
            <person name="Brubaker C."/>
            <person name="Broadhvest J."/>
            <person name="Wilkins T.A."/>
        </authorList>
    </citation>
    <scope>NUCLEOTIDE SEQUENCE</scope>
    <source>
        <strain evidence="2">cv. AKA8401</strain>
    </source>
</reference>
<gene>
    <name evidence="1" type="ORF">F383_29614</name>
</gene>
<dbReference type="Proteomes" id="UP000032142">
    <property type="component" value="Unassembled WGS sequence"/>
</dbReference>
<evidence type="ECO:0000313" key="1">
    <source>
        <dbReference type="EMBL" id="KHG23022.1"/>
    </source>
</evidence>
<keyword evidence="2" id="KW-1185">Reference proteome</keyword>
<sequence>MTYLIGTIIKSFLGFPVEHLEYEWIHRRLHISAIYAARSLNST</sequence>
<proteinExistence type="predicted"/>
<accession>A0A0B0PDL2</accession>
<dbReference type="AlphaFoldDB" id="A0A0B0PDL2"/>
<dbReference type="EMBL" id="KN423592">
    <property type="protein sequence ID" value="KHG23022.1"/>
    <property type="molecule type" value="Genomic_DNA"/>
</dbReference>
<evidence type="ECO:0000313" key="2">
    <source>
        <dbReference type="Proteomes" id="UP000032142"/>
    </source>
</evidence>
<protein>
    <submittedName>
        <fullName evidence="1">Uncharacterized protein</fullName>
    </submittedName>
</protein>